<sequence>MLRFLLLFLVAQAVLFGVEILQPVQQAIILPWTGLLADISGWLMSFFDGNVQTYGKVIRSEVNGFAVSIEPGCNGVEAMIVLLAAILAFPAPWSHKLKGLFWGFIAIQGLNLLRIISLFYLGQWSKELFDWAHLYIWQALIMLDALVVFLIWIRYLPEEDKHDEPPAPDTTGLEVAV</sequence>
<evidence type="ECO:0000256" key="4">
    <source>
        <dbReference type="ARBA" id="ARBA00022692"/>
    </source>
</evidence>
<dbReference type="EMBL" id="CACVAV010000112">
    <property type="protein sequence ID" value="CAA6807055.1"/>
    <property type="molecule type" value="Genomic_DNA"/>
</dbReference>
<evidence type="ECO:0000313" key="9">
    <source>
        <dbReference type="EMBL" id="CAA6807055.1"/>
    </source>
</evidence>
<feature type="transmembrane region" description="Helical" evidence="8">
    <location>
        <begin position="75"/>
        <end position="93"/>
    </location>
</feature>
<accession>A0A6S6SUS2</accession>
<feature type="transmembrane region" description="Helical" evidence="8">
    <location>
        <begin position="100"/>
        <end position="122"/>
    </location>
</feature>
<organism evidence="9">
    <name type="scientific">uncultured Thiotrichaceae bacterium</name>
    <dbReference type="NCBI Taxonomy" id="298394"/>
    <lineage>
        <taxon>Bacteria</taxon>
        <taxon>Pseudomonadati</taxon>
        <taxon>Pseudomonadota</taxon>
        <taxon>Gammaproteobacteria</taxon>
        <taxon>Thiotrichales</taxon>
        <taxon>Thiotrichaceae</taxon>
        <taxon>environmental samples</taxon>
    </lineage>
</organism>
<feature type="transmembrane region" description="Helical" evidence="8">
    <location>
        <begin position="134"/>
        <end position="153"/>
    </location>
</feature>
<name>A0A6S6SUS2_9GAMM</name>
<gene>
    <name evidence="9" type="ORF">HELGO_WM12296</name>
</gene>
<dbReference type="GO" id="GO:0008233">
    <property type="term" value="F:peptidase activity"/>
    <property type="evidence" value="ECO:0007669"/>
    <property type="project" value="UniProtKB-KW"/>
</dbReference>
<keyword evidence="2" id="KW-1003">Cell membrane</keyword>
<evidence type="ECO:0000256" key="2">
    <source>
        <dbReference type="ARBA" id="ARBA00022475"/>
    </source>
</evidence>
<dbReference type="GO" id="GO:0005886">
    <property type="term" value="C:plasma membrane"/>
    <property type="evidence" value="ECO:0007669"/>
    <property type="project" value="UniProtKB-SubCell"/>
</dbReference>
<evidence type="ECO:0000256" key="1">
    <source>
        <dbReference type="ARBA" id="ARBA00004651"/>
    </source>
</evidence>
<proteinExistence type="predicted"/>
<keyword evidence="3" id="KW-0645">Protease</keyword>
<dbReference type="AlphaFoldDB" id="A0A6S6SUS2"/>
<dbReference type="NCBIfam" id="TIGR04177">
    <property type="entry name" value="exosort_XrtH"/>
    <property type="match status" value="1"/>
</dbReference>
<dbReference type="Pfam" id="PF09721">
    <property type="entry name" value="Exosortase_EpsH"/>
    <property type="match status" value="1"/>
</dbReference>
<dbReference type="InterPro" id="IPR026392">
    <property type="entry name" value="Exo/Archaeosortase_dom"/>
</dbReference>
<keyword evidence="7 8" id="KW-0472">Membrane</keyword>
<keyword evidence="5" id="KW-0378">Hydrolase</keyword>
<evidence type="ECO:0000256" key="5">
    <source>
        <dbReference type="ARBA" id="ARBA00022801"/>
    </source>
</evidence>
<dbReference type="InterPro" id="IPR026441">
    <property type="entry name" value="Exosort_XrtH"/>
</dbReference>
<dbReference type="InterPro" id="IPR019127">
    <property type="entry name" value="Exosortase"/>
</dbReference>
<comment type="subcellular location">
    <subcellularLocation>
        <location evidence="1">Cell membrane</location>
        <topology evidence="1">Multi-pass membrane protein</topology>
    </subcellularLocation>
</comment>
<dbReference type="NCBIfam" id="TIGR04178">
    <property type="entry name" value="exo_archaeo"/>
    <property type="match status" value="1"/>
</dbReference>
<keyword evidence="6 8" id="KW-1133">Transmembrane helix</keyword>
<evidence type="ECO:0000256" key="3">
    <source>
        <dbReference type="ARBA" id="ARBA00022670"/>
    </source>
</evidence>
<dbReference type="GO" id="GO:0006508">
    <property type="term" value="P:proteolysis"/>
    <property type="evidence" value="ECO:0007669"/>
    <property type="project" value="UniProtKB-KW"/>
</dbReference>
<protein>
    <submittedName>
        <fullName evidence="9">Exosortase H</fullName>
    </submittedName>
</protein>
<evidence type="ECO:0000256" key="8">
    <source>
        <dbReference type="SAM" id="Phobius"/>
    </source>
</evidence>
<evidence type="ECO:0000256" key="6">
    <source>
        <dbReference type="ARBA" id="ARBA00022989"/>
    </source>
</evidence>
<reference evidence="9" key="1">
    <citation type="submission" date="2020-01" db="EMBL/GenBank/DDBJ databases">
        <authorList>
            <person name="Meier V. D."/>
            <person name="Meier V D."/>
        </authorList>
    </citation>
    <scope>NUCLEOTIDE SEQUENCE</scope>
    <source>
        <strain evidence="9">HLG_WM_MAG_08</strain>
    </source>
</reference>
<evidence type="ECO:0000256" key="7">
    <source>
        <dbReference type="ARBA" id="ARBA00023136"/>
    </source>
</evidence>
<keyword evidence="4 8" id="KW-0812">Transmembrane</keyword>